<evidence type="ECO:0000256" key="1">
    <source>
        <dbReference type="SAM" id="Phobius"/>
    </source>
</evidence>
<sequence length="125" mass="13171">MAGTVLLAGGVYFDWVQELAGTGTPLTTLQSSGIYLDRLLLLAPLVLLAVVRLWDGSIRIEGGLLVVTGVAALTVPVIRLLVAINYHAVEFVPAHGFHLTILSSLFFVSAGTTALTAVSDERNSP</sequence>
<reference evidence="2 3" key="1">
    <citation type="submission" date="2020-07" db="EMBL/GenBank/DDBJ databases">
        <title>Halosimplex litoreum sp. nov. and Halosimplex rubrum sp. nov., isolated from different salt environments.</title>
        <authorList>
            <person name="Cui H."/>
        </authorList>
    </citation>
    <scope>NUCLEOTIDE SEQUENCE [LARGE SCALE GENOMIC DNA]</scope>
    <source>
        <strain evidence="2 3">R2</strain>
    </source>
</reference>
<dbReference type="AlphaFoldDB" id="A0A7D5STX2"/>
<keyword evidence="1" id="KW-0472">Membrane</keyword>
<dbReference type="EMBL" id="CP058909">
    <property type="protein sequence ID" value="QLH80847.1"/>
    <property type="molecule type" value="Genomic_DNA"/>
</dbReference>
<feature type="transmembrane region" description="Helical" evidence="1">
    <location>
        <begin position="96"/>
        <end position="118"/>
    </location>
</feature>
<proteinExistence type="predicted"/>
<accession>A0A7D5STX2</accession>
<keyword evidence="1" id="KW-1133">Transmembrane helix</keyword>
<evidence type="ECO:0000313" key="3">
    <source>
        <dbReference type="Proteomes" id="UP000509346"/>
    </source>
</evidence>
<dbReference type="GeneID" id="56081717"/>
<gene>
    <name evidence="2" type="ORF">HZS54_03970</name>
</gene>
<evidence type="ECO:0000313" key="2">
    <source>
        <dbReference type="EMBL" id="QLH80847.1"/>
    </source>
</evidence>
<dbReference type="RefSeq" id="WP_179920665.1">
    <property type="nucleotide sequence ID" value="NZ_CP058909.1"/>
</dbReference>
<feature type="transmembrane region" description="Helical" evidence="1">
    <location>
        <begin position="33"/>
        <end position="51"/>
    </location>
</feature>
<dbReference type="KEGG" id="hpel:HZS54_03970"/>
<dbReference type="Proteomes" id="UP000509346">
    <property type="component" value="Chromosome"/>
</dbReference>
<name>A0A7D5STX2_9EURY</name>
<feature type="transmembrane region" description="Helical" evidence="1">
    <location>
        <begin position="63"/>
        <end position="84"/>
    </location>
</feature>
<keyword evidence="1" id="KW-0812">Transmembrane</keyword>
<protein>
    <submittedName>
        <fullName evidence="2">Uncharacterized protein</fullName>
    </submittedName>
</protein>
<organism evidence="2 3">
    <name type="scientific">Halosimplex pelagicum</name>
    <dbReference type="NCBI Taxonomy" id="869886"/>
    <lineage>
        <taxon>Archaea</taxon>
        <taxon>Methanobacteriati</taxon>
        <taxon>Methanobacteriota</taxon>
        <taxon>Stenosarchaea group</taxon>
        <taxon>Halobacteria</taxon>
        <taxon>Halobacteriales</taxon>
        <taxon>Haloarculaceae</taxon>
        <taxon>Halosimplex</taxon>
    </lineage>
</organism>
<keyword evidence="3" id="KW-1185">Reference proteome</keyword>